<accession>A0ABN1HZA9</accession>
<comment type="caution">
    <text evidence="1">The sequence shown here is derived from an EMBL/GenBank/DDBJ whole genome shotgun (WGS) entry which is preliminary data.</text>
</comment>
<evidence type="ECO:0000313" key="2">
    <source>
        <dbReference type="Proteomes" id="UP001500238"/>
    </source>
</evidence>
<gene>
    <name evidence="1" type="ORF">GCM10009102_28490</name>
</gene>
<evidence type="ECO:0000313" key="1">
    <source>
        <dbReference type="EMBL" id="GAA0674701.1"/>
    </source>
</evidence>
<reference evidence="1 2" key="1">
    <citation type="journal article" date="2019" name="Int. J. Syst. Evol. Microbiol.">
        <title>The Global Catalogue of Microorganisms (GCM) 10K type strain sequencing project: providing services to taxonomists for standard genome sequencing and annotation.</title>
        <authorList>
            <consortium name="The Broad Institute Genomics Platform"/>
            <consortium name="The Broad Institute Genome Sequencing Center for Infectious Disease"/>
            <person name="Wu L."/>
            <person name="Ma J."/>
        </authorList>
    </citation>
    <scope>NUCLEOTIDE SEQUENCE [LARGE SCALE GENOMIC DNA]</scope>
    <source>
        <strain evidence="1 2">JCM 14603</strain>
    </source>
</reference>
<name>A0ABN1HZA9_9SPHN</name>
<protein>
    <submittedName>
        <fullName evidence="1">Uncharacterized protein</fullName>
    </submittedName>
</protein>
<organism evidence="1 2">
    <name type="scientific">Sphingomonas insulae</name>
    <dbReference type="NCBI Taxonomy" id="424800"/>
    <lineage>
        <taxon>Bacteria</taxon>
        <taxon>Pseudomonadati</taxon>
        <taxon>Pseudomonadota</taxon>
        <taxon>Alphaproteobacteria</taxon>
        <taxon>Sphingomonadales</taxon>
        <taxon>Sphingomonadaceae</taxon>
        <taxon>Sphingomonas</taxon>
    </lineage>
</organism>
<dbReference type="RefSeq" id="WP_163957021.1">
    <property type="nucleotide sequence ID" value="NZ_BAAAES010000010.1"/>
</dbReference>
<keyword evidence="2" id="KW-1185">Reference proteome</keyword>
<dbReference type="Proteomes" id="UP001500238">
    <property type="component" value="Unassembled WGS sequence"/>
</dbReference>
<sequence>MPVFTHAATPSEPIQRNGPEERDYLLKRAADHQQLAAIAHDNLSRDIHGRLRHLYEERAAAITLAQQD</sequence>
<proteinExistence type="predicted"/>
<dbReference type="EMBL" id="BAAAES010000010">
    <property type="protein sequence ID" value="GAA0674701.1"/>
    <property type="molecule type" value="Genomic_DNA"/>
</dbReference>